<protein>
    <recommendedName>
        <fullName evidence="3">RING-type domain-containing protein</fullName>
    </recommendedName>
</protein>
<feature type="compositionally biased region" description="Polar residues" evidence="2">
    <location>
        <begin position="1"/>
        <end position="11"/>
    </location>
</feature>
<reference evidence="4 5" key="1">
    <citation type="submission" date="2020-11" db="EMBL/GenBank/DDBJ databases">
        <title>Kefir isolates.</title>
        <authorList>
            <person name="Marcisauskas S."/>
            <person name="Kim Y."/>
            <person name="Blasche S."/>
        </authorList>
    </citation>
    <scope>NUCLEOTIDE SEQUENCE [LARGE SCALE GENOMIC DNA]</scope>
    <source>
        <strain evidence="4 5">OG2</strain>
    </source>
</reference>
<dbReference type="OrthoDB" id="299997at2759"/>
<dbReference type="PROSITE" id="PS50089">
    <property type="entry name" value="ZF_RING_2"/>
    <property type="match status" value="1"/>
</dbReference>
<feature type="domain" description="RING-type" evidence="3">
    <location>
        <begin position="179"/>
        <end position="229"/>
    </location>
</feature>
<evidence type="ECO:0000313" key="4">
    <source>
        <dbReference type="EMBL" id="KAG0670141.1"/>
    </source>
</evidence>
<keyword evidence="1" id="KW-0862">Zinc</keyword>
<feature type="region of interest" description="Disordered" evidence="2">
    <location>
        <begin position="402"/>
        <end position="428"/>
    </location>
</feature>
<name>A0A9P6WF48_MAUEX</name>
<keyword evidence="1" id="KW-0863">Zinc-finger</keyword>
<dbReference type="Proteomes" id="UP000750334">
    <property type="component" value="Unassembled WGS sequence"/>
</dbReference>
<sequence length="845" mass="94718">MVQNSSVQTPERYNPGKKLHTPPSATATTPKHTPGKFLRAISGKVFRKSIDGKPENINNVSGQFTPNETNKQTIGKRTNIPKPLVLGSPMSLPPSAKKNSSFHVRAKNDVVRQQLQSPVGFSTRVINSSTSNKSNHNMEDDAESVGAVDLMSPLYYKKQNLTRRVTSAMGLKKYVGERCVICDENVSNSFQGEKIIELDCEHASHYKCYYIAMEMLYGTEKAPKCDICHKESRPLDKETLIEMESNILTGTRDNEQEELDDVNLDSDSNVPCGTIAQWIPLKSARTPSKKDFMSLVTPLEQILVPDQIGSNGFKTPTLSIKEQELSVMSGNSIFIDEFNNDEIYQEILKLTEETDTCTYEGSSDLNISLKDPIVTLQNLTKKDDNDVEQRFFKVEVSIPTHDIPTTPLNTEDDTSQTEDNASQNKEEEIRRSITEDICSKQNCLRIYVEDSKDSNVLAFDDVEYSLEGENWFENTSLYYFDECLVLVNNSKDSISGKVPIAQISSISKIDDQKTLLICLKSTTLPELYLQFKDNHNHNNMLLNKWQYYLSNLNEKLSLYPECITLTMMDKLSSHTNELIQAYIMNINYSLPWDKTNGEIPCRVIICLGLSPPTGQEREDGSYMKKLITSINSVRDSLNENDLLGIVFAGKCGNGIADAMSGTFVGTMPVSWSGWSDLLEDITVVSPGLFLTHEREQVAMFSTCCRLASTIIETNPEKPCYYNRAIIIQDFADVEKDSGAIPLINKQKKRLETKYNFDVSYVPLTESSLILEKEIQECHSRNMTNVIVKIGVGSDQIQMKFGSMGPGSIKTVDYHLEEGNLFKALKPCLNSEQNGTATNIVASDIS</sequence>
<evidence type="ECO:0000313" key="5">
    <source>
        <dbReference type="Proteomes" id="UP000750334"/>
    </source>
</evidence>
<keyword evidence="1" id="KW-0479">Metal-binding</keyword>
<accession>A0A9P6WF48</accession>
<dbReference type="InterPro" id="IPR001841">
    <property type="entry name" value="Znf_RING"/>
</dbReference>
<feature type="region of interest" description="Disordered" evidence="2">
    <location>
        <begin position="1"/>
        <end position="34"/>
    </location>
</feature>
<dbReference type="EMBL" id="PUHR01000027">
    <property type="protein sequence ID" value="KAG0670141.1"/>
    <property type="molecule type" value="Genomic_DNA"/>
</dbReference>
<proteinExistence type="predicted"/>
<comment type="caution">
    <text evidence="4">The sequence shown here is derived from an EMBL/GenBank/DDBJ whole genome shotgun (WGS) entry which is preliminary data.</text>
</comment>
<keyword evidence="5" id="KW-1185">Reference proteome</keyword>
<dbReference type="GO" id="GO:0008270">
    <property type="term" value="F:zinc ion binding"/>
    <property type="evidence" value="ECO:0007669"/>
    <property type="project" value="UniProtKB-KW"/>
</dbReference>
<organism evidence="4 5">
    <name type="scientific">Maudiozyma exigua</name>
    <name type="common">Yeast</name>
    <name type="synonym">Kazachstania exigua</name>
    <dbReference type="NCBI Taxonomy" id="34358"/>
    <lineage>
        <taxon>Eukaryota</taxon>
        <taxon>Fungi</taxon>
        <taxon>Dikarya</taxon>
        <taxon>Ascomycota</taxon>
        <taxon>Saccharomycotina</taxon>
        <taxon>Saccharomycetes</taxon>
        <taxon>Saccharomycetales</taxon>
        <taxon>Saccharomycetaceae</taxon>
        <taxon>Maudiozyma</taxon>
    </lineage>
</organism>
<gene>
    <name evidence="4" type="ORF">C6P45_002784</name>
</gene>
<evidence type="ECO:0000256" key="1">
    <source>
        <dbReference type="PROSITE-ProRule" id="PRU00175"/>
    </source>
</evidence>
<feature type="region of interest" description="Disordered" evidence="2">
    <location>
        <begin position="50"/>
        <end position="75"/>
    </location>
</feature>
<feature type="compositionally biased region" description="Polar residues" evidence="2">
    <location>
        <begin position="56"/>
        <end position="75"/>
    </location>
</feature>
<evidence type="ECO:0000259" key="3">
    <source>
        <dbReference type="PROSITE" id="PS50089"/>
    </source>
</evidence>
<evidence type="ECO:0000256" key="2">
    <source>
        <dbReference type="SAM" id="MobiDB-lite"/>
    </source>
</evidence>
<dbReference type="AlphaFoldDB" id="A0A9P6WF48"/>